<dbReference type="PANTHER" id="PTHR14021:SF15">
    <property type="entry name" value="IRON-SULFUR CLUSTER CO-CHAPERONE PROTEIN HSCB"/>
    <property type="match status" value="1"/>
</dbReference>
<keyword evidence="4" id="KW-1185">Reference proteome</keyword>
<evidence type="ECO:0000313" key="5">
    <source>
        <dbReference type="RefSeq" id="XP_023947624.2"/>
    </source>
</evidence>
<evidence type="ECO:0000259" key="3">
    <source>
        <dbReference type="PROSITE" id="PS50076"/>
    </source>
</evidence>
<dbReference type="PROSITE" id="PS50076">
    <property type="entry name" value="DNAJ_2"/>
    <property type="match status" value="1"/>
</dbReference>
<dbReference type="PANTHER" id="PTHR14021">
    <property type="entry name" value="IRON-SULFUR CLUSTER CO-CHAPERONE PROTEIN HSCB"/>
    <property type="match status" value="1"/>
</dbReference>
<comment type="similarity">
    <text evidence="1">Belongs to the HscB family.</text>
</comment>
<dbReference type="Pfam" id="PF00226">
    <property type="entry name" value="DnaJ"/>
    <property type="match status" value="1"/>
</dbReference>
<dbReference type="GO" id="GO:0005739">
    <property type="term" value="C:mitochondrion"/>
    <property type="evidence" value="ECO:0007669"/>
    <property type="project" value="TreeGrafter"/>
</dbReference>
<dbReference type="SUPFAM" id="SSF47144">
    <property type="entry name" value="HSC20 (HSCB), C-terminal oligomerisation domain"/>
    <property type="match status" value="1"/>
</dbReference>
<feature type="domain" description="J" evidence="3">
    <location>
        <begin position="55"/>
        <end position="127"/>
    </location>
</feature>
<dbReference type="InterPro" id="IPR001623">
    <property type="entry name" value="DnaJ_domain"/>
</dbReference>
<dbReference type="CDD" id="cd06257">
    <property type="entry name" value="DnaJ"/>
    <property type="match status" value="1"/>
</dbReference>
<dbReference type="GO" id="GO:0001671">
    <property type="term" value="F:ATPase activator activity"/>
    <property type="evidence" value="ECO:0007669"/>
    <property type="project" value="InterPro"/>
</dbReference>
<name>A0A6J1NL14_BICAN</name>
<evidence type="ECO:0000313" key="4">
    <source>
        <dbReference type="Proteomes" id="UP001652582"/>
    </source>
</evidence>
<keyword evidence="2" id="KW-0143">Chaperone</keyword>
<sequence>MSIGRFVWNFGRQNRFTIHQRYRSCWSCGKNDNNLISNLFCSHCKALQKPDKAENYFCILGVKETYDVDETDLAKKYKDLQKYLHPDKYANRDQKEQEISAQYSSIVNDAYKTLLEPLARGIYMLRLRGKEIPENTEADQEFLVKIMEKNEEVEEASTEEDIIKLNKENKAMIKDLQKKLSTAFFDGDLKRVTKLLTYMKYYTSIDTQIETAIRNKGIIR</sequence>
<dbReference type="InterPro" id="IPR036869">
    <property type="entry name" value="J_dom_sf"/>
</dbReference>
<dbReference type="OrthoDB" id="448954at2759"/>
<evidence type="ECO:0000256" key="1">
    <source>
        <dbReference type="ARBA" id="ARBA00010476"/>
    </source>
</evidence>
<proteinExistence type="inferred from homology"/>
<dbReference type="RefSeq" id="XP_023947624.2">
    <property type="nucleotide sequence ID" value="XM_024091856.2"/>
</dbReference>
<dbReference type="InterPro" id="IPR036386">
    <property type="entry name" value="HscB_C_sf"/>
</dbReference>
<organism evidence="4 5">
    <name type="scientific">Bicyclus anynana</name>
    <name type="common">Squinting bush brown butterfly</name>
    <dbReference type="NCBI Taxonomy" id="110368"/>
    <lineage>
        <taxon>Eukaryota</taxon>
        <taxon>Metazoa</taxon>
        <taxon>Ecdysozoa</taxon>
        <taxon>Arthropoda</taxon>
        <taxon>Hexapoda</taxon>
        <taxon>Insecta</taxon>
        <taxon>Pterygota</taxon>
        <taxon>Neoptera</taxon>
        <taxon>Endopterygota</taxon>
        <taxon>Lepidoptera</taxon>
        <taxon>Glossata</taxon>
        <taxon>Ditrysia</taxon>
        <taxon>Papilionoidea</taxon>
        <taxon>Nymphalidae</taxon>
        <taxon>Satyrinae</taxon>
        <taxon>Satyrini</taxon>
        <taxon>Mycalesina</taxon>
        <taxon>Bicyclus</taxon>
    </lineage>
</organism>
<reference evidence="5" key="1">
    <citation type="submission" date="2025-08" db="UniProtKB">
        <authorList>
            <consortium name="RefSeq"/>
        </authorList>
    </citation>
    <scope>IDENTIFICATION</scope>
</reference>
<dbReference type="GO" id="GO:0044571">
    <property type="term" value="P:[2Fe-2S] cluster assembly"/>
    <property type="evidence" value="ECO:0007669"/>
    <property type="project" value="InterPro"/>
</dbReference>
<dbReference type="Pfam" id="PF07743">
    <property type="entry name" value="HSCB_C"/>
    <property type="match status" value="1"/>
</dbReference>
<dbReference type="AlphaFoldDB" id="A0A6J1NL14"/>
<dbReference type="Proteomes" id="UP001652582">
    <property type="component" value="Chromosome 8"/>
</dbReference>
<gene>
    <name evidence="5" type="primary">LOC112052679</name>
</gene>
<dbReference type="Gene3D" id="1.10.287.110">
    <property type="entry name" value="DnaJ domain"/>
    <property type="match status" value="1"/>
</dbReference>
<dbReference type="InterPro" id="IPR009073">
    <property type="entry name" value="HscB_oligo_C"/>
</dbReference>
<dbReference type="SMART" id="SM00271">
    <property type="entry name" value="DnaJ"/>
    <property type="match status" value="1"/>
</dbReference>
<dbReference type="GO" id="GO:0051087">
    <property type="term" value="F:protein-folding chaperone binding"/>
    <property type="evidence" value="ECO:0007669"/>
    <property type="project" value="InterPro"/>
</dbReference>
<accession>A0A6J1NL14</accession>
<evidence type="ECO:0000256" key="2">
    <source>
        <dbReference type="ARBA" id="ARBA00023186"/>
    </source>
</evidence>
<dbReference type="KEGG" id="bany:112052679"/>
<dbReference type="Gene3D" id="1.20.1280.20">
    <property type="entry name" value="HscB, C-terminal domain"/>
    <property type="match status" value="1"/>
</dbReference>
<dbReference type="NCBIfam" id="TIGR00714">
    <property type="entry name" value="hscB"/>
    <property type="match status" value="1"/>
</dbReference>
<dbReference type="SUPFAM" id="SSF46565">
    <property type="entry name" value="Chaperone J-domain"/>
    <property type="match status" value="1"/>
</dbReference>
<protein>
    <submittedName>
        <fullName evidence="5">Iron-sulfur cluster co-chaperone protein HscB</fullName>
    </submittedName>
</protein>
<dbReference type="GO" id="GO:0051259">
    <property type="term" value="P:protein complex oligomerization"/>
    <property type="evidence" value="ECO:0007669"/>
    <property type="project" value="InterPro"/>
</dbReference>
<dbReference type="GeneID" id="112052679"/>
<dbReference type="InterPro" id="IPR004640">
    <property type="entry name" value="HscB"/>
</dbReference>